<proteinExistence type="inferred from homology"/>
<evidence type="ECO:0000256" key="2">
    <source>
        <dbReference type="ARBA" id="ARBA00022448"/>
    </source>
</evidence>
<evidence type="ECO:0000256" key="3">
    <source>
        <dbReference type="SAM" id="MobiDB-lite"/>
    </source>
</evidence>
<dbReference type="EMBL" id="CP011497">
    <property type="protein sequence ID" value="AKJ12806.1"/>
    <property type="molecule type" value="Genomic_DNA"/>
</dbReference>
<sequence>MRSRSSSTIRTHRTVTTLAALLTGALALSACSSSGKDTKDGGTGGGPSKSASTVSLPKLNGAHLEIAAVWTGQEQKNFKQVLAEFERRTGAQVTFVPAQDPIINFVGSKIAGGQPPDVAMLPQPGAIKQAVQRGWAKPLAPDALKELRKNYSQGWQDIGKVGGKQYGVYYKAANKSLIWYNAKVFEGAGATEPKTWPELLKTAQNVYDSGVTPFSVGGADGWTLTDWFENVYLSQAGPQKYDQLAQHKIKWTDPSVKQALTTLAQIWGRKDYLAGGQDGALQTEFPASVTQTFTGGDQPKAAMVYEGDFAQVNIGETKAKVGTDAKVFPFPAVGSSAPVVSGGDAAVILKDSKAAQALVTFLASPDAATIQAKLGGYLSPNRNVPVSAYPNAVQQKIAKALIASGDDFRFDMSDQAPQAFGGTPGKGEWKDLQDFLKNPADVAGTQAKLEKDAAAAYGSGS</sequence>
<evidence type="ECO:0000313" key="5">
    <source>
        <dbReference type="EMBL" id="AKJ12806.1"/>
    </source>
</evidence>
<dbReference type="InterPro" id="IPR050490">
    <property type="entry name" value="Bact_solute-bd_prot1"/>
</dbReference>
<protein>
    <submittedName>
        <fullName evidence="5">Sugar ABC transporter substrate-binding protein</fullName>
    </submittedName>
</protein>
<organism evidence="5 6">
    <name type="scientific">Streptomyces incarnatus</name>
    <dbReference type="NCBI Taxonomy" id="665007"/>
    <lineage>
        <taxon>Bacteria</taxon>
        <taxon>Bacillati</taxon>
        <taxon>Actinomycetota</taxon>
        <taxon>Actinomycetes</taxon>
        <taxon>Kitasatosporales</taxon>
        <taxon>Streptomycetaceae</taxon>
        <taxon>Streptomyces</taxon>
    </lineage>
</organism>
<dbReference type="PROSITE" id="PS51257">
    <property type="entry name" value="PROKAR_LIPOPROTEIN"/>
    <property type="match status" value="1"/>
</dbReference>
<feature type="region of interest" description="Disordered" evidence="3">
    <location>
        <begin position="33"/>
        <end position="55"/>
    </location>
</feature>
<name>A0ABN4GGL4_9ACTN</name>
<evidence type="ECO:0000256" key="1">
    <source>
        <dbReference type="ARBA" id="ARBA00008520"/>
    </source>
</evidence>
<dbReference type="Gene3D" id="3.40.190.10">
    <property type="entry name" value="Periplasmic binding protein-like II"/>
    <property type="match status" value="2"/>
</dbReference>
<feature type="chain" id="PRO_5045232843" evidence="4">
    <location>
        <begin position="36"/>
        <end position="461"/>
    </location>
</feature>
<dbReference type="PANTHER" id="PTHR43649:SF29">
    <property type="entry name" value="OSMOPROTECTIVE COMPOUNDS-BINDING PROTEIN GGTB"/>
    <property type="match status" value="1"/>
</dbReference>
<reference evidence="5 6" key="1">
    <citation type="journal article" date="2015" name="ISME J.">
        <title>Draft Genome Sequence of Streptomyces incarnatus NRRL8089, which Produces the Nucleoside Antibiotic Sinefungin.</title>
        <authorList>
            <person name="Oshima K."/>
            <person name="Hattori M."/>
            <person name="Shimizu H."/>
            <person name="Fukuda K."/>
            <person name="Nemoto M."/>
            <person name="Inagaki K."/>
            <person name="Tamura T."/>
        </authorList>
    </citation>
    <scope>NUCLEOTIDE SEQUENCE [LARGE SCALE GENOMIC DNA]</scope>
    <source>
        <strain evidence="5 6">NRRL 8089</strain>
    </source>
</reference>
<evidence type="ECO:0000313" key="6">
    <source>
        <dbReference type="Proteomes" id="UP000035366"/>
    </source>
</evidence>
<dbReference type="RefSeq" id="WP_208900541.1">
    <property type="nucleotide sequence ID" value="NZ_CP011497.1"/>
</dbReference>
<gene>
    <name evidence="5" type="ORF">ABB07_23055</name>
</gene>
<dbReference type="PANTHER" id="PTHR43649">
    <property type="entry name" value="ARABINOSE-BINDING PROTEIN-RELATED"/>
    <property type="match status" value="1"/>
</dbReference>
<evidence type="ECO:0000256" key="4">
    <source>
        <dbReference type="SAM" id="SignalP"/>
    </source>
</evidence>
<comment type="similarity">
    <text evidence="1">Belongs to the bacterial solute-binding protein 1 family.</text>
</comment>
<dbReference type="SUPFAM" id="SSF53850">
    <property type="entry name" value="Periplasmic binding protein-like II"/>
    <property type="match status" value="1"/>
</dbReference>
<dbReference type="Proteomes" id="UP000035366">
    <property type="component" value="Chromosome"/>
</dbReference>
<keyword evidence="4" id="KW-0732">Signal</keyword>
<keyword evidence="6" id="KW-1185">Reference proteome</keyword>
<keyword evidence="2" id="KW-0813">Transport</keyword>
<accession>A0ABN4GGL4</accession>
<feature type="signal peptide" evidence="4">
    <location>
        <begin position="1"/>
        <end position="35"/>
    </location>
</feature>